<organism evidence="3">
    <name type="scientific">marine sediment metagenome</name>
    <dbReference type="NCBI Taxonomy" id="412755"/>
    <lineage>
        <taxon>unclassified sequences</taxon>
        <taxon>metagenomes</taxon>
        <taxon>ecological metagenomes</taxon>
    </lineage>
</organism>
<gene>
    <name evidence="3" type="ORF">LCGC14_0927920</name>
</gene>
<dbReference type="PROSITE" id="PS51257">
    <property type="entry name" value="PROKAR_LIPOPROTEIN"/>
    <property type="match status" value="1"/>
</dbReference>
<dbReference type="InterPro" id="IPR013517">
    <property type="entry name" value="FG-GAP"/>
</dbReference>
<sequence length="1127" mass="125989">MKKHDIYAFLGIVLVLISIGGCISDQAKSSESPKEEQSQKTVPPLFTLLAPNQTGINFQNTLTENLNANVLVYEYLYNGGGVATGDFNGNGKQDIYFTSNMGENKFYINLGDMKFEDVTAISKVSGRAGPWKTGISAADVNGDGKLDLYLCYSGVLPDPKRKNQLFINMGNDSNNIPIFEEKATEFGLDSPAYSNQGYFFDYDEDGDLDMLLLNHNPKSLPVLNEFSTKEFLKKDDPLQGLRLYQQNKGTFTDVTISAGISGSALSYGLGIGISDVNNDGWVDFYVSNDYTIPDYLYINNRDGTFTNQLQEDIRHTSHFSMGNDIADINNDGNPDIITLDMLPEDNRRQKLLMAPDNYEKFDLNVRSGFHYQYMRNMLQLNNGNGTFSETGQLSGISNTDWSWAALLADFQNDGLKDLFVTNGYYRDYTNLDFINYMENYVKSRGRLRREDVLEIIKKMPSSNLTNYMFINKNGTSFANETKKLGLDQPANSNGAAYADLDNDGDLDLIVNNINTSAFIYRNETQKRGKKFLQIQLNGAEMNTQGIGSKVTIFYNGKKQTLEQMPTKGYLSTVSPILNFGLSNESKVDSLLVQWNTGKRQKLVNLDVDQLVILKESNAEKEKAKPHIQKTWFTKVPSPIAYSNMAPKTNDFKRQSLLLAQQSYSGPCMAKGDFNNDGSEDVFIGGSKGQSAELFLQTKNKKFQRQSVPAFEEDKDSHDTDIAIFDANADGNLDLYVTSGGYHDYKENDPRLQDRLYIGDGQGNFTKKTLALPKMYSSTSSVSSNDINGDGHIDLFVGGRVVPGRYPETPRSSILMNDGSGNFTDQTKAIAPELEYFGMITDAVWTDVNGDTSDDLIVIGEWAPISVFINTSGSLENDTSTYFENRYSGWWNTIEVNDFNADGKPDFIVGNMGINTQFEVSENETAELLYDDFDTNGSVDPLFSYYINGKRYPYATRDEILGQLASLRSKYPSYESYADATLEDILSKDKLSKAKRFTANRMETTLFMSTQKDNYTIGSLPIQAQYSPVYNVTVSDFNGDGNSDMILFGNNHHFKLRMGRFDANYGELLLGDGNGSFEYIDQTESGLNVRGEIRSSLFIDDLLILGSVGESLKAYKNLRSPDYLANVK</sequence>
<reference evidence="3" key="1">
    <citation type="journal article" date="2015" name="Nature">
        <title>Complex archaea that bridge the gap between prokaryotes and eukaryotes.</title>
        <authorList>
            <person name="Spang A."/>
            <person name="Saw J.H."/>
            <person name="Jorgensen S.L."/>
            <person name="Zaremba-Niedzwiedzka K."/>
            <person name="Martijn J."/>
            <person name="Lind A.E."/>
            <person name="van Eijk R."/>
            <person name="Schleper C."/>
            <person name="Guy L."/>
            <person name="Ettema T.J."/>
        </authorList>
    </citation>
    <scope>NUCLEOTIDE SEQUENCE</scope>
</reference>
<evidence type="ECO:0000259" key="2">
    <source>
        <dbReference type="Pfam" id="PF07593"/>
    </source>
</evidence>
<dbReference type="SUPFAM" id="SSF69318">
    <property type="entry name" value="Integrin alpha N-terminal domain"/>
    <property type="match status" value="2"/>
</dbReference>
<keyword evidence="1" id="KW-0732">Signal</keyword>
<dbReference type="InterPro" id="IPR028994">
    <property type="entry name" value="Integrin_alpha_N"/>
</dbReference>
<evidence type="ECO:0000313" key="3">
    <source>
        <dbReference type="EMBL" id="KKN21194.1"/>
    </source>
</evidence>
<proteinExistence type="predicted"/>
<dbReference type="PANTHER" id="PTHR16026">
    <property type="entry name" value="CARTILAGE ACIDIC PROTEIN 1"/>
    <property type="match status" value="1"/>
</dbReference>
<name>A0A0F9NTF1_9ZZZZ</name>
<feature type="domain" description="ASPIC/UnbV" evidence="2">
    <location>
        <begin position="545"/>
        <end position="610"/>
    </location>
</feature>
<dbReference type="EMBL" id="LAZR01003171">
    <property type="protein sequence ID" value="KKN21194.1"/>
    <property type="molecule type" value="Genomic_DNA"/>
</dbReference>
<dbReference type="AlphaFoldDB" id="A0A0F9NTF1"/>
<evidence type="ECO:0000256" key="1">
    <source>
        <dbReference type="ARBA" id="ARBA00022729"/>
    </source>
</evidence>
<accession>A0A0F9NTF1</accession>
<dbReference type="Pfam" id="PF07593">
    <property type="entry name" value="UnbV_ASPIC"/>
    <property type="match status" value="1"/>
</dbReference>
<dbReference type="Gene3D" id="2.130.10.130">
    <property type="entry name" value="Integrin alpha, N-terminal"/>
    <property type="match status" value="5"/>
</dbReference>
<dbReference type="InterPro" id="IPR027039">
    <property type="entry name" value="Crtac1"/>
</dbReference>
<comment type="caution">
    <text evidence="3">The sequence shown here is derived from an EMBL/GenBank/DDBJ whole genome shotgun (WGS) entry which is preliminary data.</text>
</comment>
<dbReference type="PANTHER" id="PTHR16026:SF0">
    <property type="entry name" value="CARTILAGE ACIDIC PROTEIN 1"/>
    <property type="match status" value="1"/>
</dbReference>
<protein>
    <recommendedName>
        <fullName evidence="2">ASPIC/UnbV domain-containing protein</fullName>
    </recommendedName>
</protein>
<dbReference type="InterPro" id="IPR011519">
    <property type="entry name" value="UnbV_ASPIC"/>
</dbReference>
<dbReference type="Pfam" id="PF13517">
    <property type="entry name" value="FG-GAP_3"/>
    <property type="match status" value="5"/>
</dbReference>